<gene>
    <name evidence="8" type="primary">BZIP53_1</name>
    <name evidence="8" type="ORF">A4A49_25729</name>
</gene>
<evidence type="ECO:0000256" key="4">
    <source>
        <dbReference type="ARBA" id="ARBA00023163"/>
    </source>
</evidence>
<dbReference type="Proteomes" id="UP000187609">
    <property type="component" value="Unassembled WGS sequence"/>
</dbReference>
<dbReference type="GO" id="GO:0005634">
    <property type="term" value="C:nucleus"/>
    <property type="evidence" value="ECO:0007669"/>
    <property type="project" value="UniProtKB-SubCell"/>
</dbReference>
<keyword evidence="9" id="KW-1185">Reference proteome</keyword>
<dbReference type="PANTHER" id="PTHR45764:SF31">
    <property type="entry name" value="BASIC LEUCINE ZIPPER 1"/>
    <property type="match status" value="1"/>
</dbReference>
<keyword evidence="4" id="KW-0804">Transcription</keyword>
<dbReference type="InterPro" id="IPR045314">
    <property type="entry name" value="bZIP_plant_GBF1"/>
</dbReference>
<dbReference type="GO" id="GO:0000976">
    <property type="term" value="F:transcription cis-regulatory region binding"/>
    <property type="evidence" value="ECO:0007669"/>
    <property type="project" value="TreeGrafter"/>
</dbReference>
<dbReference type="Pfam" id="PF00170">
    <property type="entry name" value="bZIP_1"/>
    <property type="match status" value="1"/>
</dbReference>
<evidence type="ECO:0000313" key="9">
    <source>
        <dbReference type="Proteomes" id="UP000187609"/>
    </source>
</evidence>
<accession>A0A1J6HZ84</accession>
<evidence type="ECO:0000256" key="6">
    <source>
        <dbReference type="SAM" id="MobiDB-lite"/>
    </source>
</evidence>
<name>A0A1J6HZ84_NICAT</name>
<feature type="domain" description="BZIP" evidence="7">
    <location>
        <begin position="23"/>
        <end position="76"/>
    </location>
</feature>
<evidence type="ECO:0000259" key="7">
    <source>
        <dbReference type="PROSITE" id="PS50217"/>
    </source>
</evidence>
<dbReference type="CDD" id="cd14702">
    <property type="entry name" value="bZIP_plant_GBF1"/>
    <property type="match status" value="1"/>
</dbReference>
<dbReference type="InterPro" id="IPR046347">
    <property type="entry name" value="bZIP_sf"/>
</dbReference>
<dbReference type="STRING" id="49451.A0A1J6HZ84"/>
<feature type="compositionally biased region" description="Low complexity" evidence="6">
    <location>
        <begin position="1"/>
        <end position="14"/>
    </location>
</feature>
<comment type="caution">
    <text evidence="8">The sequence shown here is derived from an EMBL/GenBank/DDBJ whole genome shotgun (WGS) entry which is preliminary data.</text>
</comment>
<proteinExistence type="predicted"/>
<evidence type="ECO:0000313" key="8">
    <source>
        <dbReference type="EMBL" id="OIS97603.1"/>
    </source>
</evidence>
<dbReference type="KEGG" id="nau:109233837"/>
<protein>
    <submittedName>
        <fullName evidence="8">Bzip transcription factor 53</fullName>
    </submittedName>
</protein>
<feature type="compositionally biased region" description="Basic and acidic residues" evidence="6">
    <location>
        <begin position="15"/>
        <end position="25"/>
    </location>
</feature>
<dbReference type="FunFam" id="1.20.5.170:FF:000020">
    <property type="entry name" value="BZIP transcription factor"/>
    <property type="match status" value="1"/>
</dbReference>
<dbReference type="AlphaFoldDB" id="A0A1J6HZ84"/>
<dbReference type="PROSITE" id="PS50217">
    <property type="entry name" value="BZIP"/>
    <property type="match status" value="1"/>
</dbReference>
<dbReference type="SMART" id="SM00338">
    <property type="entry name" value="BRLZ"/>
    <property type="match status" value="1"/>
</dbReference>
<feature type="region of interest" description="Disordered" evidence="6">
    <location>
        <begin position="1"/>
        <end position="46"/>
    </location>
</feature>
<dbReference type="GO" id="GO:0003700">
    <property type="term" value="F:DNA-binding transcription factor activity"/>
    <property type="evidence" value="ECO:0007669"/>
    <property type="project" value="InterPro"/>
</dbReference>
<keyword evidence="2" id="KW-0805">Transcription regulation</keyword>
<dbReference type="PROSITE" id="PS00036">
    <property type="entry name" value="BZIP_BASIC"/>
    <property type="match status" value="1"/>
</dbReference>
<evidence type="ECO:0000256" key="5">
    <source>
        <dbReference type="ARBA" id="ARBA00023242"/>
    </source>
</evidence>
<sequence length="142" mass="16130">MSALRQSGSSSASEGDQRYACMDEKKRKRMISNRESARRSRMKKQKLVQELTKEVSKLQVANRTIVAKIEETTERLTYCTAQNNVLRAQEIELTDRLKSLNDLINHSGLVTDVTNVADCLLKPWQITCSMQQISASSGLFQY</sequence>
<dbReference type="GeneID" id="109233837"/>
<dbReference type="SMR" id="A0A1J6HZ84"/>
<dbReference type="GO" id="GO:0045893">
    <property type="term" value="P:positive regulation of DNA-templated transcription"/>
    <property type="evidence" value="ECO:0007669"/>
    <property type="project" value="TreeGrafter"/>
</dbReference>
<reference evidence="8" key="1">
    <citation type="submission" date="2016-11" db="EMBL/GenBank/DDBJ databases">
        <title>The genome of Nicotiana attenuata.</title>
        <authorList>
            <person name="Xu S."/>
            <person name="Brockmoeller T."/>
            <person name="Gaquerel E."/>
            <person name="Navarro A."/>
            <person name="Kuhl H."/>
            <person name="Gase K."/>
            <person name="Ling Z."/>
            <person name="Zhou W."/>
            <person name="Kreitzer C."/>
            <person name="Stanke M."/>
            <person name="Tang H."/>
            <person name="Lyons E."/>
            <person name="Pandey P."/>
            <person name="Pandey S.P."/>
            <person name="Timmermann B."/>
            <person name="Baldwin I.T."/>
        </authorList>
    </citation>
    <scope>NUCLEOTIDE SEQUENCE [LARGE SCALE GENOMIC DNA]</scope>
    <source>
        <strain evidence="8">UT</strain>
    </source>
</reference>
<dbReference type="InterPro" id="IPR004827">
    <property type="entry name" value="bZIP"/>
</dbReference>
<dbReference type="SUPFAM" id="SSF57959">
    <property type="entry name" value="Leucine zipper domain"/>
    <property type="match status" value="1"/>
</dbReference>
<evidence type="ECO:0000256" key="2">
    <source>
        <dbReference type="ARBA" id="ARBA00023015"/>
    </source>
</evidence>
<dbReference type="Gene3D" id="1.20.5.170">
    <property type="match status" value="1"/>
</dbReference>
<comment type="subcellular location">
    <subcellularLocation>
        <location evidence="1">Nucleus</location>
    </subcellularLocation>
</comment>
<dbReference type="PANTHER" id="PTHR45764">
    <property type="entry name" value="BZIP TRANSCRIPTION FACTOR 44"/>
    <property type="match status" value="1"/>
</dbReference>
<dbReference type="GO" id="GO:0046982">
    <property type="term" value="F:protein heterodimerization activity"/>
    <property type="evidence" value="ECO:0007669"/>
    <property type="project" value="UniProtKB-ARBA"/>
</dbReference>
<dbReference type="OMA" id="HCQLERI"/>
<keyword evidence="3" id="KW-0238">DNA-binding</keyword>
<organism evidence="8 9">
    <name type="scientific">Nicotiana attenuata</name>
    <name type="common">Coyote tobacco</name>
    <dbReference type="NCBI Taxonomy" id="49451"/>
    <lineage>
        <taxon>Eukaryota</taxon>
        <taxon>Viridiplantae</taxon>
        <taxon>Streptophyta</taxon>
        <taxon>Embryophyta</taxon>
        <taxon>Tracheophyta</taxon>
        <taxon>Spermatophyta</taxon>
        <taxon>Magnoliopsida</taxon>
        <taxon>eudicotyledons</taxon>
        <taxon>Gunneridae</taxon>
        <taxon>Pentapetalae</taxon>
        <taxon>asterids</taxon>
        <taxon>lamiids</taxon>
        <taxon>Solanales</taxon>
        <taxon>Solanaceae</taxon>
        <taxon>Nicotianoideae</taxon>
        <taxon>Nicotianeae</taxon>
        <taxon>Nicotiana</taxon>
    </lineage>
</organism>
<keyword evidence="5" id="KW-0539">Nucleus</keyword>
<dbReference type="OrthoDB" id="551672at2759"/>
<dbReference type="Gramene" id="OIS97603">
    <property type="protein sequence ID" value="OIS97603"/>
    <property type="gene ID" value="A4A49_25729"/>
</dbReference>
<evidence type="ECO:0000256" key="1">
    <source>
        <dbReference type="ARBA" id="ARBA00004123"/>
    </source>
</evidence>
<evidence type="ECO:0000256" key="3">
    <source>
        <dbReference type="ARBA" id="ARBA00023125"/>
    </source>
</evidence>
<dbReference type="EMBL" id="MJEQ01037192">
    <property type="protein sequence ID" value="OIS97603.1"/>
    <property type="molecule type" value="Genomic_DNA"/>
</dbReference>